<dbReference type="AlphaFoldDB" id="A0A9P0JAR1"/>
<sequence>MRDCGYYYDICLSLNLRQYHDRERTHAPHPCPCVDELYTVRVRARVSAAAVGERAAGADGRGGRRTLRDKPITKTTVKSVEKFRRRRSTARRAGGEGRGRGWRRTGDRAVRFKSDIVERVRSFIGSNTLVDTGNVSERRAIAVEPYTGRVTRAQIFRETLFFSFFLSFFI</sequence>
<reference evidence="1" key="1">
    <citation type="submission" date="2022-02" db="EMBL/GenBank/DDBJ databases">
        <authorList>
            <person name="King R."/>
        </authorList>
    </citation>
    <scope>NUCLEOTIDE SEQUENCE</scope>
</reference>
<reference evidence="1" key="2">
    <citation type="submission" date="2022-10" db="EMBL/GenBank/DDBJ databases">
        <authorList>
            <consortium name="ENA_rothamsted_submissions"/>
            <consortium name="culmorum"/>
            <person name="King R."/>
        </authorList>
    </citation>
    <scope>NUCLEOTIDE SEQUENCE</scope>
</reference>
<gene>
    <name evidence="1" type="ORF">APHIGO_LOCUS9113</name>
</gene>
<dbReference type="Proteomes" id="UP001154329">
    <property type="component" value="Chromosome 3"/>
</dbReference>
<evidence type="ECO:0000313" key="2">
    <source>
        <dbReference type="Proteomes" id="UP001154329"/>
    </source>
</evidence>
<organism evidence="1 2">
    <name type="scientific">Aphis gossypii</name>
    <name type="common">Cotton aphid</name>
    <dbReference type="NCBI Taxonomy" id="80765"/>
    <lineage>
        <taxon>Eukaryota</taxon>
        <taxon>Metazoa</taxon>
        <taxon>Ecdysozoa</taxon>
        <taxon>Arthropoda</taxon>
        <taxon>Hexapoda</taxon>
        <taxon>Insecta</taxon>
        <taxon>Pterygota</taxon>
        <taxon>Neoptera</taxon>
        <taxon>Paraneoptera</taxon>
        <taxon>Hemiptera</taxon>
        <taxon>Sternorrhyncha</taxon>
        <taxon>Aphidomorpha</taxon>
        <taxon>Aphidoidea</taxon>
        <taxon>Aphididae</taxon>
        <taxon>Aphidini</taxon>
        <taxon>Aphis</taxon>
        <taxon>Aphis</taxon>
    </lineage>
</organism>
<keyword evidence="2" id="KW-1185">Reference proteome</keyword>
<accession>A0A9P0JAR1</accession>
<protein>
    <submittedName>
        <fullName evidence="1">Uncharacterized protein</fullName>
    </submittedName>
</protein>
<proteinExistence type="predicted"/>
<name>A0A9P0JAR1_APHGO</name>
<dbReference type="EMBL" id="OU899036">
    <property type="protein sequence ID" value="CAH1732652.1"/>
    <property type="molecule type" value="Genomic_DNA"/>
</dbReference>
<evidence type="ECO:0000313" key="1">
    <source>
        <dbReference type="EMBL" id="CAH1732652.1"/>
    </source>
</evidence>